<keyword evidence="3" id="KW-0805">Transcription regulation</keyword>
<feature type="compositionally biased region" description="Basic and acidic residues" evidence="8">
    <location>
        <begin position="72"/>
        <end position="82"/>
    </location>
</feature>
<dbReference type="InterPro" id="IPR036864">
    <property type="entry name" value="Zn2-C6_fun-type_DNA-bd_sf"/>
</dbReference>
<evidence type="ECO:0000256" key="7">
    <source>
        <dbReference type="SAM" id="Coils"/>
    </source>
</evidence>
<dbReference type="InterPro" id="IPR001138">
    <property type="entry name" value="Zn2Cys6_DnaBD"/>
</dbReference>
<dbReference type="SMART" id="SM00066">
    <property type="entry name" value="GAL4"/>
    <property type="match status" value="1"/>
</dbReference>
<keyword evidence="6" id="KW-0539">Nucleus</keyword>
<dbReference type="Pfam" id="PF00172">
    <property type="entry name" value="Zn_clus"/>
    <property type="match status" value="1"/>
</dbReference>
<evidence type="ECO:0000256" key="5">
    <source>
        <dbReference type="ARBA" id="ARBA00023163"/>
    </source>
</evidence>
<feature type="domain" description="Zn(2)-C6 fungal-type" evidence="9">
    <location>
        <begin position="37"/>
        <end position="69"/>
    </location>
</feature>
<keyword evidence="2" id="KW-0862">Zinc</keyword>
<accession>A0A0G2HIF8</accession>
<keyword evidence="11" id="KW-1185">Reference proteome</keyword>
<keyword evidence="4" id="KW-0238">DNA-binding</keyword>
<dbReference type="GO" id="GO:0008270">
    <property type="term" value="F:zinc ion binding"/>
    <property type="evidence" value="ECO:0007669"/>
    <property type="project" value="InterPro"/>
</dbReference>
<feature type="coiled-coil region" evidence="7">
    <location>
        <begin position="112"/>
        <end position="139"/>
    </location>
</feature>
<dbReference type="OrthoDB" id="4508771at2759"/>
<dbReference type="GO" id="GO:0001228">
    <property type="term" value="F:DNA-binding transcription activator activity, RNA polymerase II-specific"/>
    <property type="evidence" value="ECO:0007669"/>
    <property type="project" value="TreeGrafter"/>
</dbReference>
<dbReference type="InterPro" id="IPR051430">
    <property type="entry name" value="Fungal_TF_Env_Response"/>
</dbReference>
<protein>
    <submittedName>
        <fullName evidence="10">Putative c6 zinc finger domain containing protein</fullName>
    </submittedName>
</protein>
<dbReference type="SUPFAM" id="SSF57701">
    <property type="entry name" value="Zn2/Cys6 DNA-binding domain"/>
    <property type="match status" value="1"/>
</dbReference>
<feature type="compositionally biased region" description="Basic and acidic residues" evidence="8">
    <location>
        <begin position="1"/>
        <end position="17"/>
    </location>
</feature>
<comment type="caution">
    <text evidence="10">The sequence shown here is derived from an EMBL/GenBank/DDBJ whole genome shotgun (WGS) entry which is preliminary data.</text>
</comment>
<feature type="region of interest" description="Disordered" evidence="8">
    <location>
        <begin position="169"/>
        <end position="188"/>
    </location>
</feature>
<evidence type="ECO:0000256" key="2">
    <source>
        <dbReference type="ARBA" id="ARBA00022833"/>
    </source>
</evidence>
<reference evidence="10 11" key="1">
    <citation type="submission" date="2015-05" db="EMBL/GenBank/DDBJ databases">
        <title>Distinctive expansion of gene families associated with plant cell wall degradation and secondary metabolism in the genomes of grapevine trunk pathogens.</title>
        <authorList>
            <person name="Lawrence D.P."/>
            <person name="Travadon R."/>
            <person name="Rolshausen P.E."/>
            <person name="Baumgartner K."/>
        </authorList>
    </citation>
    <scope>NUCLEOTIDE SEQUENCE [LARGE SCALE GENOMIC DNA]</scope>
    <source>
        <strain evidence="10">UCRPC4</strain>
    </source>
</reference>
<evidence type="ECO:0000256" key="4">
    <source>
        <dbReference type="ARBA" id="ARBA00023125"/>
    </source>
</evidence>
<dbReference type="CDD" id="cd00067">
    <property type="entry name" value="GAL4"/>
    <property type="match status" value="1"/>
</dbReference>
<dbReference type="Proteomes" id="UP000053317">
    <property type="component" value="Unassembled WGS sequence"/>
</dbReference>
<keyword evidence="5" id="KW-0804">Transcription</keyword>
<sequence>MEAEQDPKSDHGAHIDQTEIDGTPEQPVRKRRRKALSCVDCKRRKLKCDRIYPACGRCVRGGNPQSCRYTTQRREREVHSGDDQDGGVDVADSPCTMQRETIVAQPIKDGALSSLQVLMQSQQETISRLEARIAGLEKLVNLTTSSNVQSGISGRLSAYDPKPFDRLAGAHLPISDPPENRSSESLPPYHPKPNRLVWDNPGPLVPDWILFRGKAGFKVKFYGPTFAGHMVTQVGSGLFMILAKYHVLLVDILTRVIAVY</sequence>
<dbReference type="PROSITE" id="PS50048">
    <property type="entry name" value="ZN2_CY6_FUNGAL_2"/>
    <property type="match status" value="1"/>
</dbReference>
<evidence type="ECO:0000313" key="11">
    <source>
        <dbReference type="Proteomes" id="UP000053317"/>
    </source>
</evidence>
<dbReference type="Gene3D" id="4.10.240.10">
    <property type="entry name" value="Zn(2)-C6 fungal-type DNA-binding domain"/>
    <property type="match status" value="1"/>
</dbReference>
<keyword evidence="7" id="KW-0175">Coiled coil</keyword>
<feature type="region of interest" description="Disordered" evidence="8">
    <location>
        <begin position="1"/>
        <end position="30"/>
    </location>
</feature>
<name>A0A0G2HIF8_PHACM</name>
<reference evidence="10 11" key="2">
    <citation type="submission" date="2015-05" db="EMBL/GenBank/DDBJ databases">
        <authorList>
            <person name="Morales-Cruz A."/>
            <person name="Amrine K.C."/>
            <person name="Cantu D."/>
        </authorList>
    </citation>
    <scope>NUCLEOTIDE SEQUENCE [LARGE SCALE GENOMIC DNA]</scope>
    <source>
        <strain evidence="10">UCRPC4</strain>
    </source>
</reference>
<dbReference type="PANTHER" id="PTHR31944:SF131">
    <property type="entry name" value="HEME-RESPONSIVE ZINC FINGER TRANSCRIPTION FACTOR HAP1"/>
    <property type="match status" value="1"/>
</dbReference>
<dbReference type="GO" id="GO:0000978">
    <property type="term" value="F:RNA polymerase II cis-regulatory region sequence-specific DNA binding"/>
    <property type="evidence" value="ECO:0007669"/>
    <property type="project" value="TreeGrafter"/>
</dbReference>
<dbReference type="GO" id="GO:0005634">
    <property type="term" value="C:nucleus"/>
    <property type="evidence" value="ECO:0007669"/>
    <property type="project" value="TreeGrafter"/>
</dbReference>
<dbReference type="PROSITE" id="PS00463">
    <property type="entry name" value="ZN2_CY6_FUNGAL_1"/>
    <property type="match status" value="1"/>
</dbReference>
<proteinExistence type="predicted"/>
<evidence type="ECO:0000313" key="10">
    <source>
        <dbReference type="EMBL" id="KKY28175.1"/>
    </source>
</evidence>
<dbReference type="PANTHER" id="PTHR31944">
    <property type="entry name" value="HEME-RESPONSIVE ZINC FINGER TRANSCRIPTION FACTOR HAP1"/>
    <property type="match status" value="1"/>
</dbReference>
<feature type="region of interest" description="Disordered" evidence="8">
    <location>
        <begin position="66"/>
        <end position="91"/>
    </location>
</feature>
<evidence type="ECO:0000256" key="1">
    <source>
        <dbReference type="ARBA" id="ARBA00022723"/>
    </source>
</evidence>
<evidence type="ECO:0000256" key="6">
    <source>
        <dbReference type="ARBA" id="ARBA00023242"/>
    </source>
</evidence>
<evidence type="ECO:0000256" key="8">
    <source>
        <dbReference type="SAM" id="MobiDB-lite"/>
    </source>
</evidence>
<evidence type="ECO:0000259" key="9">
    <source>
        <dbReference type="PROSITE" id="PS50048"/>
    </source>
</evidence>
<keyword evidence="1" id="KW-0479">Metal-binding</keyword>
<organism evidence="10 11">
    <name type="scientific">Phaeomoniella chlamydospora</name>
    <name type="common">Phaeoacremonium chlamydosporum</name>
    <dbReference type="NCBI Taxonomy" id="158046"/>
    <lineage>
        <taxon>Eukaryota</taxon>
        <taxon>Fungi</taxon>
        <taxon>Dikarya</taxon>
        <taxon>Ascomycota</taxon>
        <taxon>Pezizomycotina</taxon>
        <taxon>Eurotiomycetes</taxon>
        <taxon>Chaetothyriomycetidae</taxon>
        <taxon>Phaeomoniellales</taxon>
        <taxon>Phaeomoniellaceae</taxon>
        <taxon>Phaeomoniella</taxon>
    </lineage>
</organism>
<dbReference type="AlphaFoldDB" id="A0A0G2HIF8"/>
<gene>
    <name evidence="10" type="ORF">UCRPC4_g00656</name>
</gene>
<evidence type="ECO:0000256" key="3">
    <source>
        <dbReference type="ARBA" id="ARBA00023015"/>
    </source>
</evidence>
<dbReference type="EMBL" id="LCWF01000015">
    <property type="protein sequence ID" value="KKY28175.1"/>
    <property type="molecule type" value="Genomic_DNA"/>
</dbReference>